<organism evidence="2 3">
    <name type="scientific">Prorocentrum cordatum</name>
    <dbReference type="NCBI Taxonomy" id="2364126"/>
    <lineage>
        <taxon>Eukaryota</taxon>
        <taxon>Sar</taxon>
        <taxon>Alveolata</taxon>
        <taxon>Dinophyceae</taxon>
        <taxon>Prorocentrales</taxon>
        <taxon>Prorocentraceae</taxon>
        <taxon>Prorocentrum</taxon>
    </lineage>
</organism>
<evidence type="ECO:0000313" key="2">
    <source>
        <dbReference type="EMBL" id="CAK0878324.1"/>
    </source>
</evidence>
<comment type="caution">
    <text evidence="2">The sequence shown here is derived from an EMBL/GenBank/DDBJ whole genome shotgun (WGS) entry which is preliminary data.</text>
</comment>
<feature type="non-terminal residue" evidence="2">
    <location>
        <position position="234"/>
    </location>
</feature>
<feature type="region of interest" description="Disordered" evidence="1">
    <location>
        <begin position="85"/>
        <end position="109"/>
    </location>
</feature>
<dbReference type="EMBL" id="CAUYUJ010017837">
    <property type="protein sequence ID" value="CAK0878324.1"/>
    <property type="molecule type" value="Genomic_DNA"/>
</dbReference>
<sequence>MVSFVLERSVGDILVAGFRASVMTIDAEVLDNFKEMMQACGKPGAPLTKFLDEVIMAAEGLQDRLNTWCQASCNEVAGAVDRFDKKQANQKQQQQKKAKADEGSREKKAEGAKARAALIMESKAMPTLLFDATNAIIKPVNTYDDEVAYKKALSENAVKATDLILSSSRSVMFKTEKRGYGPCHADEAADMRAALAAFTPGLVEVPQSMDNALLGKTFKQLRTQYPRADALGPG</sequence>
<feature type="compositionally biased region" description="Basic and acidic residues" evidence="1">
    <location>
        <begin position="98"/>
        <end position="109"/>
    </location>
</feature>
<accession>A0ABN9VXG1</accession>
<keyword evidence="3" id="KW-1185">Reference proteome</keyword>
<evidence type="ECO:0000313" key="3">
    <source>
        <dbReference type="Proteomes" id="UP001189429"/>
    </source>
</evidence>
<dbReference type="Proteomes" id="UP001189429">
    <property type="component" value="Unassembled WGS sequence"/>
</dbReference>
<protein>
    <submittedName>
        <fullName evidence="2">Uncharacterized protein</fullName>
    </submittedName>
</protein>
<evidence type="ECO:0000256" key="1">
    <source>
        <dbReference type="SAM" id="MobiDB-lite"/>
    </source>
</evidence>
<name>A0ABN9VXG1_9DINO</name>
<gene>
    <name evidence="2" type="ORF">PCOR1329_LOCUS62122</name>
</gene>
<reference evidence="2" key="1">
    <citation type="submission" date="2023-10" db="EMBL/GenBank/DDBJ databases">
        <authorList>
            <person name="Chen Y."/>
            <person name="Shah S."/>
            <person name="Dougan E. K."/>
            <person name="Thang M."/>
            <person name="Chan C."/>
        </authorList>
    </citation>
    <scope>NUCLEOTIDE SEQUENCE [LARGE SCALE GENOMIC DNA]</scope>
</reference>
<proteinExistence type="predicted"/>